<dbReference type="InterPro" id="IPR037883">
    <property type="entry name" value="Knr4/Smi1-like_sf"/>
</dbReference>
<dbReference type="Proteomes" id="UP000254235">
    <property type="component" value="Unassembled WGS sequence"/>
</dbReference>
<proteinExistence type="predicted"/>
<evidence type="ECO:0000313" key="3">
    <source>
        <dbReference type="Proteomes" id="UP000254235"/>
    </source>
</evidence>
<sequence>MKQSIIKKLSAFFKENPTLLGVAATNEEIENAEKELHLTIDNDYKEFILNFGGAYAGIAIYAFKNGTSIGKETIIDLTMNARNLFNTANLFPEINNCLVFSDDGAGNPIAIAPNGEVILFDYDTEEKQTLANSFEKLIEDNFINC</sequence>
<dbReference type="AlphaFoldDB" id="A0A379F336"/>
<dbReference type="OrthoDB" id="2736282at2"/>
<organism evidence="2 3">
    <name type="scientific">Prevotella pallens</name>
    <dbReference type="NCBI Taxonomy" id="60133"/>
    <lineage>
        <taxon>Bacteria</taxon>
        <taxon>Pseudomonadati</taxon>
        <taxon>Bacteroidota</taxon>
        <taxon>Bacteroidia</taxon>
        <taxon>Bacteroidales</taxon>
        <taxon>Prevotellaceae</taxon>
        <taxon>Prevotella</taxon>
    </lineage>
</organism>
<protein>
    <submittedName>
        <fullName evidence="2">SMI1 / KNR4 family</fullName>
    </submittedName>
</protein>
<dbReference type="Pfam" id="PF14567">
    <property type="entry name" value="SUKH_5"/>
    <property type="match status" value="1"/>
</dbReference>
<dbReference type="InterPro" id="IPR018958">
    <property type="entry name" value="Knr4/Smi1-like_dom"/>
</dbReference>
<evidence type="ECO:0000313" key="2">
    <source>
        <dbReference type="EMBL" id="SUC13060.1"/>
    </source>
</evidence>
<dbReference type="Gene3D" id="3.40.1580.10">
    <property type="entry name" value="SMI1/KNR4-like"/>
    <property type="match status" value="1"/>
</dbReference>
<evidence type="ECO:0000259" key="1">
    <source>
        <dbReference type="SMART" id="SM00860"/>
    </source>
</evidence>
<name>A0A379F336_9BACT</name>
<dbReference type="RefSeq" id="WP_115083665.1">
    <property type="nucleotide sequence ID" value="NZ_CAUQQE010000039.1"/>
</dbReference>
<feature type="domain" description="Knr4/Smi1-like" evidence="1">
    <location>
        <begin position="23"/>
        <end position="140"/>
    </location>
</feature>
<dbReference type="GeneID" id="78571352"/>
<dbReference type="EMBL" id="UGTP01000001">
    <property type="protein sequence ID" value="SUC13060.1"/>
    <property type="molecule type" value="Genomic_DNA"/>
</dbReference>
<accession>A0A379F336</accession>
<dbReference type="SMART" id="SM00860">
    <property type="entry name" value="SMI1_KNR4"/>
    <property type="match status" value="1"/>
</dbReference>
<reference evidence="2 3" key="1">
    <citation type="submission" date="2018-06" db="EMBL/GenBank/DDBJ databases">
        <authorList>
            <consortium name="Pathogen Informatics"/>
            <person name="Doyle S."/>
        </authorList>
    </citation>
    <scope>NUCLEOTIDE SEQUENCE [LARGE SCALE GENOMIC DNA]</scope>
    <source>
        <strain evidence="2 3">NCTC13043</strain>
    </source>
</reference>
<gene>
    <name evidence="2" type="ORF">NCTC13043_01684</name>
</gene>
<dbReference type="SUPFAM" id="SSF160631">
    <property type="entry name" value="SMI1/KNR4-like"/>
    <property type="match status" value="1"/>
</dbReference>